<evidence type="ECO:0000259" key="1">
    <source>
        <dbReference type="Pfam" id="PF12770"/>
    </source>
</evidence>
<evidence type="ECO:0000313" key="2">
    <source>
        <dbReference type="EMBL" id="KAF9527419.1"/>
    </source>
</evidence>
<accession>A0A9P6JP88</accession>
<dbReference type="Proteomes" id="UP000807306">
    <property type="component" value="Unassembled WGS sequence"/>
</dbReference>
<feature type="domain" description="CHAT" evidence="1">
    <location>
        <begin position="658"/>
        <end position="940"/>
    </location>
</feature>
<dbReference type="EMBL" id="MU157861">
    <property type="protein sequence ID" value="KAF9527419.1"/>
    <property type="molecule type" value="Genomic_DNA"/>
</dbReference>
<proteinExistence type="predicted"/>
<evidence type="ECO:0000313" key="3">
    <source>
        <dbReference type="Proteomes" id="UP000807306"/>
    </source>
</evidence>
<keyword evidence="3" id="KW-1185">Reference proteome</keyword>
<dbReference type="InterPro" id="IPR011990">
    <property type="entry name" value="TPR-like_helical_dom_sf"/>
</dbReference>
<gene>
    <name evidence="2" type="ORF">CPB83DRAFT_815465</name>
</gene>
<comment type="caution">
    <text evidence="2">The sequence shown here is derived from an EMBL/GenBank/DDBJ whole genome shotgun (WGS) entry which is preliminary data.</text>
</comment>
<dbReference type="Pfam" id="PF12770">
    <property type="entry name" value="CHAT"/>
    <property type="match status" value="1"/>
</dbReference>
<sequence length="941" mass="104067">MLNLCGRFYFDQYRHRGKSLVVLNQAIFVYGFATQYNEHLRSVNEVAIDRLSADSEDGDLQQEGLEKLGIAYVFSFQQNPSNQDHLSIGISILRLLVQCCLDTSPRLAVVLTNLGNALRYRFEIGSQHGLEDIAESVSMHRRALDKVLEPDVENITPAILVNLATASRSQCNHTFDPELQAEWIFAMQRALELTPEGDERLPIRLAAAAGALERQFKQTEERVDLLKAIKFRERSVKITSPDDPSRPAMLAGLGRSLLHLYKSSNDIQHLERSISTHREAIKLAKTHSNDVYARTLGFSDFGESLMARYMTSLSQADFDEADKAFRIALEHAPDGHVEKSNILVNLSILHSRQYLTSPGEKTLSDVLDVVKMTSTSTSVSPNYRMSATALMANMQLLAHEYKDDRDELAVYATIIDMLPEVAGLEQRVEIRHKQLEDLSVMMAIGIARAIGQKQMDLAVEWMERVHCWVWNQLNQLRVPLDGVRAHNRELADRMEKITHQLEIAGSRSTTVKPIFSDILDISPKEGAHRQILLVKEWNQAIEEVRAIPALHDFLRPPSVANLLAAIPKDGPVILFNINKILSYCDAFALLPGNNEPIHIPLKAKREELDGFCKQLHGYLSSKGVRSRGSNGSLDEETTINSIERGGRPRVQGGTMADVLRYLWMKVVKPILDALAYSPMANTCRRIWWCATGPLAFLPLHAAGIYQKNGPCLADYAISSYIPTVSTLIEKISKNVKYSNRLLLIAQADAPDLPPIPATSEEVAAVAGCVRAAGGGVMALEGSEATIGAVKSNLSSCSSIHLACHGIQEVGEPLKSGFELRDGRLDLSELIRQYNPHSDLAFLSACQTGVGDEKLPEEMVHLAAGMLAAGYRSVVATSWSIKDAYGPEVALDFYAHLTGGGTGFDGSRSALALHCAVQKLRQKVRDSESGLLTWVPYVHFGV</sequence>
<dbReference type="OrthoDB" id="9991317at2759"/>
<organism evidence="2 3">
    <name type="scientific">Crepidotus variabilis</name>
    <dbReference type="NCBI Taxonomy" id="179855"/>
    <lineage>
        <taxon>Eukaryota</taxon>
        <taxon>Fungi</taxon>
        <taxon>Dikarya</taxon>
        <taxon>Basidiomycota</taxon>
        <taxon>Agaricomycotina</taxon>
        <taxon>Agaricomycetes</taxon>
        <taxon>Agaricomycetidae</taxon>
        <taxon>Agaricales</taxon>
        <taxon>Agaricineae</taxon>
        <taxon>Crepidotaceae</taxon>
        <taxon>Crepidotus</taxon>
    </lineage>
</organism>
<reference evidence="2" key="1">
    <citation type="submission" date="2020-11" db="EMBL/GenBank/DDBJ databases">
        <authorList>
            <consortium name="DOE Joint Genome Institute"/>
            <person name="Ahrendt S."/>
            <person name="Riley R."/>
            <person name="Andreopoulos W."/>
            <person name="Labutti K."/>
            <person name="Pangilinan J."/>
            <person name="Ruiz-Duenas F.J."/>
            <person name="Barrasa J.M."/>
            <person name="Sanchez-Garcia M."/>
            <person name="Camarero S."/>
            <person name="Miyauchi S."/>
            <person name="Serrano A."/>
            <person name="Linde D."/>
            <person name="Babiker R."/>
            <person name="Drula E."/>
            <person name="Ayuso-Fernandez I."/>
            <person name="Pacheco R."/>
            <person name="Padilla G."/>
            <person name="Ferreira P."/>
            <person name="Barriuso J."/>
            <person name="Kellner H."/>
            <person name="Castanera R."/>
            <person name="Alfaro M."/>
            <person name="Ramirez L."/>
            <person name="Pisabarro A.G."/>
            <person name="Kuo A."/>
            <person name="Tritt A."/>
            <person name="Lipzen A."/>
            <person name="He G."/>
            <person name="Yan M."/>
            <person name="Ng V."/>
            <person name="Cullen D."/>
            <person name="Martin F."/>
            <person name="Rosso M.-N."/>
            <person name="Henrissat B."/>
            <person name="Hibbett D."/>
            <person name="Martinez A.T."/>
            <person name="Grigoriev I.V."/>
        </authorList>
    </citation>
    <scope>NUCLEOTIDE SEQUENCE</scope>
    <source>
        <strain evidence="2">CBS 506.95</strain>
    </source>
</reference>
<dbReference type="Gene3D" id="1.25.40.10">
    <property type="entry name" value="Tetratricopeptide repeat domain"/>
    <property type="match status" value="1"/>
</dbReference>
<name>A0A9P6JP88_9AGAR</name>
<dbReference type="InterPro" id="IPR024983">
    <property type="entry name" value="CHAT_dom"/>
</dbReference>
<protein>
    <submittedName>
        <fullName evidence="2">CHAT domain-containing protein</fullName>
    </submittedName>
</protein>
<dbReference type="AlphaFoldDB" id="A0A9P6JP88"/>